<keyword evidence="1" id="KW-1133">Transmembrane helix</keyword>
<dbReference type="EMBL" id="PFBH01000001">
    <property type="protein sequence ID" value="PIR85551.1"/>
    <property type="molecule type" value="Genomic_DNA"/>
</dbReference>
<evidence type="ECO:0008006" key="4">
    <source>
        <dbReference type="Google" id="ProtNLM"/>
    </source>
</evidence>
<protein>
    <recommendedName>
        <fullName evidence="4">RND efflux pump membrane fusion protein barrel-sandwich domain-containing protein</fullName>
    </recommendedName>
</protein>
<keyword evidence="1" id="KW-0472">Membrane</keyword>
<dbReference type="PANTHER" id="PTHR30469">
    <property type="entry name" value="MULTIDRUG RESISTANCE PROTEIN MDTA"/>
    <property type="match status" value="1"/>
</dbReference>
<dbReference type="SUPFAM" id="SSF111369">
    <property type="entry name" value="HlyD-like secretion proteins"/>
    <property type="match status" value="2"/>
</dbReference>
<evidence type="ECO:0000313" key="3">
    <source>
        <dbReference type="Proteomes" id="UP000229315"/>
    </source>
</evidence>
<sequence length="545" mass="58215">MFTRVKNSLFALYTRARSLLSKLSTKQKIIAGTAVVIVLIIAVTFLTGSKPSEGNDLTAVRSVSLLKIDEYASNLPPLSLIGTVRSQSEASITAETQGVVSRVYYSLGDFVSAGSIVAELENASQRAGLLQAQAARDVALANLDKIKRGTRDEQLSVLIITRDNAQSALRTAELSAENAIRSSYATLADAIQRHIDATISNPNSNQPSFIPQTSNTQLEIDVESMRPLIQIILNRHSSVEESGVFPALDTELSRLAQELASARDFVTNVISALNSAIPTSSVSETQIAAWRADANTALSSINTSRSTILTTIDTLASRRSSLEIAEKNLEQGQTGGQLEDIQAAEASLRQAEASVLSAQASFQKTLLRAPISGTLETMDLERGQFVPALSSIARIANINALEIIAFASQNDLPYLQIGAEVTINSGVSGVVTRVAPSLDPSTKRIEVRIGVQEEVPLTNGQSTEIAIARTTTNESIDIRVPLSAIKVTADSSFVFSLNDDSTLHAHPVTIESILGNDVVITGVSPTLTIIKDARGLKDGEKVRVQ</sequence>
<organism evidence="2 3">
    <name type="scientific">Candidatus Kaiserbacteria bacterium CG10_big_fil_rev_8_21_14_0_10_45_20</name>
    <dbReference type="NCBI Taxonomy" id="1974607"/>
    <lineage>
        <taxon>Bacteria</taxon>
        <taxon>Candidatus Kaiseribacteriota</taxon>
    </lineage>
</organism>
<comment type="caution">
    <text evidence="2">The sequence shown here is derived from an EMBL/GenBank/DDBJ whole genome shotgun (WGS) entry which is preliminary data.</text>
</comment>
<dbReference type="GO" id="GO:1990281">
    <property type="term" value="C:efflux pump complex"/>
    <property type="evidence" value="ECO:0007669"/>
    <property type="project" value="TreeGrafter"/>
</dbReference>
<proteinExistence type="predicted"/>
<gene>
    <name evidence="2" type="ORF">COU15_00445</name>
</gene>
<dbReference type="Gene3D" id="2.40.30.170">
    <property type="match status" value="1"/>
</dbReference>
<dbReference type="Gene3D" id="2.40.420.20">
    <property type="match status" value="1"/>
</dbReference>
<dbReference type="Proteomes" id="UP000229315">
    <property type="component" value="Unassembled WGS sequence"/>
</dbReference>
<name>A0A2H0UGN7_9BACT</name>
<keyword evidence="1" id="KW-0812">Transmembrane</keyword>
<accession>A0A2H0UGN7</accession>
<dbReference type="Gene3D" id="1.10.287.470">
    <property type="entry name" value="Helix hairpin bin"/>
    <property type="match status" value="2"/>
</dbReference>
<dbReference type="Gene3D" id="2.40.50.100">
    <property type="match status" value="2"/>
</dbReference>
<evidence type="ECO:0000313" key="2">
    <source>
        <dbReference type="EMBL" id="PIR85551.1"/>
    </source>
</evidence>
<feature type="transmembrane region" description="Helical" evidence="1">
    <location>
        <begin position="29"/>
        <end position="48"/>
    </location>
</feature>
<dbReference type="AlphaFoldDB" id="A0A2H0UGN7"/>
<reference evidence="3" key="1">
    <citation type="submission" date="2017-09" db="EMBL/GenBank/DDBJ databases">
        <title>Depth-based differentiation of microbial function through sediment-hosted aquifers and enrichment of novel symbionts in the deep terrestrial subsurface.</title>
        <authorList>
            <person name="Probst A.J."/>
            <person name="Ladd B."/>
            <person name="Jarett J.K."/>
            <person name="Geller-Mcgrath D.E."/>
            <person name="Sieber C.M.K."/>
            <person name="Emerson J.B."/>
            <person name="Anantharaman K."/>
            <person name="Thomas B.C."/>
            <person name="Malmstrom R."/>
            <person name="Stieglmeier M."/>
            <person name="Klingl A."/>
            <person name="Woyke T."/>
            <person name="Ryan C.M."/>
            <person name="Banfield J.F."/>
        </authorList>
    </citation>
    <scope>NUCLEOTIDE SEQUENCE [LARGE SCALE GENOMIC DNA]</scope>
</reference>
<evidence type="ECO:0000256" key="1">
    <source>
        <dbReference type="SAM" id="Phobius"/>
    </source>
</evidence>
<dbReference type="GO" id="GO:0015562">
    <property type="term" value="F:efflux transmembrane transporter activity"/>
    <property type="evidence" value="ECO:0007669"/>
    <property type="project" value="TreeGrafter"/>
</dbReference>